<keyword evidence="4" id="KW-1185">Reference proteome</keyword>
<feature type="signal peptide" evidence="2">
    <location>
        <begin position="1"/>
        <end position="24"/>
    </location>
</feature>
<comment type="caution">
    <text evidence="3">The sequence shown here is derived from an EMBL/GenBank/DDBJ whole genome shotgun (WGS) entry which is preliminary data.</text>
</comment>
<organism evidence="3 4">
    <name type="scientific">Trametes cubensis</name>
    <dbReference type="NCBI Taxonomy" id="1111947"/>
    <lineage>
        <taxon>Eukaryota</taxon>
        <taxon>Fungi</taxon>
        <taxon>Dikarya</taxon>
        <taxon>Basidiomycota</taxon>
        <taxon>Agaricomycotina</taxon>
        <taxon>Agaricomycetes</taxon>
        <taxon>Polyporales</taxon>
        <taxon>Polyporaceae</taxon>
        <taxon>Trametes</taxon>
    </lineage>
</organism>
<dbReference type="EMBL" id="JAPEVG010000040">
    <property type="protein sequence ID" value="KAJ8490049.1"/>
    <property type="molecule type" value="Genomic_DNA"/>
</dbReference>
<sequence length="413" mass="44483">MYSLVAAASVICTLVLAAAPSATAVSLPRAAASLPILAKRQIVAPSHGFTAEPANSSIIEGGADFDFLYYNSNYCHSGYSQISVYLSTSAPTDGDVTNEGGLADGSYVVDFGTYLIANFGLPPMQPTPPPTLAMPTLDDIVSGTTLFFSVVETYNVCPGHIEFDEEGKDWGSPEDRKGTGSQSSLLLSPPTICESPIQHKMQVEFMRPPEEWATGWEPMTPAQREGLISMAIYCAMDVPFLFNANQNGQNVTKAEASALIGMLQDGGRPSTEYLNSLGRDAFLFGPPPPPQYWHGRHGEPTGEQRAWITQLGTRMGIPMDLVQGALANFTCGQASLLLGRLREAGGQMRNVADPSAWFENEVREVEDELPRSIEVEEDPSELEEAMADIDIDSEADTDEADFVEVAADVEVEG</sequence>
<dbReference type="AlphaFoldDB" id="A0AAD7U032"/>
<evidence type="ECO:0000256" key="1">
    <source>
        <dbReference type="SAM" id="MobiDB-lite"/>
    </source>
</evidence>
<proteinExistence type="predicted"/>
<gene>
    <name evidence="3" type="ORF">ONZ51_g2537</name>
</gene>
<feature type="chain" id="PRO_5042222197" evidence="2">
    <location>
        <begin position="25"/>
        <end position="413"/>
    </location>
</feature>
<keyword evidence="2" id="KW-0732">Signal</keyword>
<feature type="region of interest" description="Disordered" evidence="1">
    <location>
        <begin position="165"/>
        <end position="185"/>
    </location>
</feature>
<evidence type="ECO:0000313" key="3">
    <source>
        <dbReference type="EMBL" id="KAJ8490049.1"/>
    </source>
</evidence>
<feature type="compositionally biased region" description="Basic and acidic residues" evidence="1">
    <location>
        <begin position="168"/>
        <end position="178"/>
    </location>
</feature>
<evidence type="ECO:0000313" key="4">
    <source>
        <dbReference type="Proteomes" id="UP001215151"/>
    </source>
</evidence>
<dbReference type="Proteomes" id="UP001215151">
    <property type="component" value="Unassembled WGS sequence"/>
</dbReference>
<protein>
    <submittedName>
        <fullName evidence="3">Uncharacterized protein</fullName>
    </submittedName>
</protein>
<reference evidence="3" key="1">
    <citation type="submission" date="2022-11" db="EMBL/GenBank/DDBJ databases">
        <title>Genome Sequence of Cubamyces cubensis.</title>
        <authorList>
            <person name="Buettner E."/>
        </authorList>
    </citation>
    <scope>NUCLEOTIDE SEQUENCE</scope>
    <source>
        <strain evidence="3">MPL-01</strain>
    </source>
</reference>
<evidence type="ECO:0000256" key="2">
    <source>
        <dbReference type="SAM" id="SignalP"/>
    </source>
</evidence>
<name>A0AAD7U032_9APHY</name>
<accession>A0AAD7U032</accession>